<proteinExistence type="predicted"/>
<keyword evidence="2" id="KW-1185">Reference proteome</keyword>
<evidence type="ECO:0000313" key="1">
    <source>
        <dbReference type="EMBL" id="SHJ40798.1"/>
    </source>
</evidence>
<protein>
    <submittedName>
        <fullName evidence="1">Uncharacterized protein</fullName>
    </submittedName>
</protein>
<dbReference type="RefSeq" id="WP_073110785.1">
    <property type="nucleotide sequence ID" value="NZ_FQYN01000006.1"/>
</dbReference>
<sequence length="328" mass="36576">MNNVDKVQLSDLASLYPDNIDLFICCASFETRCLSIAKALTPGRISKSLICFSEDPAGLGPKFKANKSILLQRFAASATEAPLRHNDPIATANTLVSRLSVLAKEEVRICVVDITTFTHEALLILLRVLTIVFHKSSCNITFVYAAAQEYSVGDPQSKKWLTRGVGTVRSVLGYGGEMNPAKGIHLVILMGFEQERARKLVELFEPAKVSLGIGRKATSVNESHYRINMFSFKNLAIRKEEVDKFNFSCTSPDQTRKDLRRHISKYTDYNTVIVTLNTKLSTIGAGLYCVESPQTQICYVPANLYNVKGYSSPDDSCYVYTLENFWNL</sequence>
<organism evidence="1 2">
    <name type="scientific">Hymenobacter daecheongensis DSM 21074</name>
    <dbReference type="NCBI Taxonomy" id="1121955"/>
    <lineage>
        <taxon>Bacteria</taxon>
        <taxon>Pseudomonadati</taxon>
        <taxon>Bacteroidota</taxon>
        <taxon>Cytophagia</taxon>
        <taxon>Cytophagales</taxon>
        <taxon>Hymenobacteraceae</taxon>
        <taxon>Hymenobacter</taxon>
    </lineage>
</organism>
<name>A0A1M6J285_9BACT</name>
<dbReference type="OrthoDB" id="794804at2"/>
<dbReference type="EMBL" id="FQYN01000006">
    <property type="protein sequence ID" value="SHJ40798.1"/>
    <property type="molecule type" value="Genomic_DNA"/>
</dbReference>
<dbReference type="STRING" id="1121955.SAMN02745146_3064"/>
<gene>
    <name evidence="1" type="ORF">SAMN02745146_3064</name>
</gene>
<evidence type="ECO:0000313" key="2">
    <source>
        <dbReference type="Proteomes" id="UP000184418"/>
    </source>
</evidence>
<reference evidence="1 2" key="1">
    <citation type="submission" date="2016-11" db="EMBL/GenBank/DDBJ databases">
        <authorList>
            <person name="Jaros S."/>
            <person name="Januszkiewicz K."/>
            <person name="Wedrychowicz H."/>
        </authorList>
    </citation>
    <scope>NUCLEOTIDE SEQUENCE [LARGE SCALE GENOMIC DNA]</scope>
    <source>
        <strain evidence="1 2">DSM 21074</strain>
    </source>
</reference>
<dbReference type="AlphaFoldDB" id="A0A1M6J285"/>
<dbReference type="Proteomes" id="UP000184418">
    <property type="component" value="Unassembled WGS sequence"/>
</dbReference>
<accession>A0A1M6J285</accession>